<dbReference type="EMBL" id="JAVXUP010000111">
    <property type="protein sequence ID" value="KAK3037897.1"/>
    <property type="molecule type" value="Genomic_DNA"/>
</dbReference>
<evidence type="ECO:0000256" key="1">
    <source>
        <dbReference type="SAM" id="MobiDB-lite"/>
    </source>
</evidence>
<dbReference type="Proteomes" id="UP001188597">
    <property type="component" value="Unassembled WGS sequence"/>
</dbReference>
<keyword evidence="4" id="KW-1185">Reference proteome</keyword>
<feature type="region of interest" description="Disordered" evidence="1">
    <location>
        <begin position="1"/>
        <end position="23"/>
    </location>
</feature>
<organism evidence="3 4">
    <name type="scientific">Escallonia herrerae</name>
    <dbReference type="NCBI Taxonomy" id="1293975"/>
    <lineage>
        <taxon>Eukaryota</taxon>
        <taxon>Viridiplantae</taxon>
        <taxon>Streptophyta</taxon>
        <taxon>Embryophyta</taxon>
        <taxon>Tracheophyta</taxon>
        <taxon>Spermatophyta</taxon>
        <taxon>Magnoliopsida</taxon>
        <taxon>eudicotyledons</taxon>
        <taxon>Gunneridae</taxon>
        <taxon>Pentapetalae</taxon>
        <taxon>asterids</taxon>
        <taxon>campanulids</taxon>
        <taxon>Escalloniales</taxon>
        <taxon>Escalloniaceae</taxon>
        <taxon>Escallonia</taxon>
    </lineage>
</organism>
<reference evidence="3" key="1">
    <citation type="submission" date="2022-12" db="EMBL/GenBank/DDBJ databases">
        <title>Draft genome assemblies for two species of Escallonia (Escalloniales).</title>
        <authorList>
            <person name="Chanderbali A."/>
            <person name="Dervinis C."/>
            <person name="Anghel I."/>
            <person name="Soltis D."/>
            <person name="Soltis P."/>
            <person name="Zapata F."/>
        </authorList>
    </citation>
    <scope>NUCLEOTIDE SEQUENCE</scope>
    <source>
        <strain evidence="3">UCBG64.0493</strain>
        <tissue evidence="3">Leaf</tissue>
    </source>
</reference>
<comment type="caution">
    <text evidence="3">The sequence shown here is derived from an EMBL/GenBank/DDBJ whole genome shotgun (WGS) entry which is preliminary data.</text>
</comment>
<feature type="region of interest" description="Disordered" evidence="1">
    <location>
        <begin position="185"/>
        <end position="227"/>
    </location>
</feature>
<feature type="compositionally biased region" description="Basic and acidic residues" evidence="1">
    <location>
        <begin position="185"/>
        <end position="197"/>
    </location>
</feature>
<feature type="compositionally biased region" description="Polar residues" evidence="1">
    <location>
        <begin position="211"/>
        <end position="227"/>
    </location>
</feature>
<evidence type="ECO:0000313" key="3">
    <source>
        <dbReference type="EMBL" id="KAK3037897.1"/>
    </source>
</evidence>
<protein>
    <recommendedName>
        <fullName evidence="2">Retrotransposon gag domain-containing protein</fullName>
    </recommendedName>
</protein>
<dbReference type="AlphaFoldDB" id="A0AA88X1M9"/>
<evidence type="ECO:0000313" key="4">
    <source>
        <dbReference type="Proteomes" id="UP001188597"/>
    </source>
</evidence>
<dbReference type="Pfam" id="PF03732">
    <property type="entry name" value="Retrotrans_gag"/>
    <property type="match status" value="1"/>
</dbReference>
<name>A0AA88X1M9_9ASTE</name>
<sequence>MEISCNNRRTRDRNVEPPNVTENENLPDLLTLLANQQAQLTQLLANQQAQLNQQNNLTHLRIRILEPFGGTDDPIVEKKWISPLERPMGCTDAKKIELTVCKLDGEADHWGKMIEDNKTAEQRKAMTWVQFKVLFFDRCFPRSVKEQMYRDFLNLRQEDNESVAEYECVDIAKTIEFEARDFKERKEAKIGKRDHPKLSQSHAAQNDGKQKQASLSTTVGQRDQGQS</sequence>
<evidence type="ECO:0000259" key="2">
    <source>
        <dbReference type="Pfam" id="PF03732"/>
    </source>
</evidence>
<feature type="domain" description="Retrotransposon gag" evidence="2">
    <location>
        <begin position="98"/>
        <end position="167"/>
    </location>
</feature>
<proteinExistence type="predicted"/>
<gene>
    <name evidence="3" type="ORF">RJ639_032127</name>
</gene>
<accession>A0AA88X1M9</accession>
<dbReference type="InterPro" id="IPR005162">
    <property type="entry name" value="Retrotrans_gag_dom"/>
</dbReference>